<dbReference type="OrthoDB" id="406152at2759"/>
<evidence type="ECO:0000256" key="2">
    <source>
        <dbReference type="ARBA" id="ARBA00006149"/>
    </source>
</evidence>
<comment type="caution">
    <text evidence="7">The sequence shown here is derived from an EMBL/GenBank/DDBJ whole genome shotgun (WGS) entry which is preliminary data.</text>
</comment>
<dbReference type="AlphaFoldDB" id="A0A9W8B9I6"/>
<dbReference type="PANTHER" id="PTHR45875">
    <property type="entry name" value="METHYLTRANSFERASE N6AMT1"/>
    <property type="match status" value="1"/>
</dbReference>
<keyword evidence="3 7" id="KW-0489">Methyltransferase</keyword>
<protein>
    <submittedName>
        <fullName evidence="7">HemK methyltransferase member 2</fullName>
        <ecNumber evidence="7">2.1.1.297</ecNumber>
    </submittedName>
</protein>
<evidence type="ECO:0000256" key="3">
    <source>
        <dbReference type="ARBA" id="ARBA00022603"/>
    </source>
</evidence>
<dbReference type="PROSITE" id="PS00092">
    <property type="entry name" value="N6_MTASE"/>
    <property type="match status" value="1"/>
</dbReference>
<dbReference type="GO" id="GO:0035657">
    <property type="term" value="C:eRF1 methyltransferase complex"/>
    <property type="evidence" value="ECO:0007669"/>
    <property type="project" value="TreeGrafter"/>
</dbReference>
<reference evidence="7" key="1">
    <citation type="submission" date="2022-07" db="EMBL/GenBank/DDBJ databases">
        <title>Phylogenomic reconstructions and comparative analyses of Kickxellomycotina fungi.</title>
        <authorList>
            <person name="Reynolds N.K."/>
            <person name="Stajich J.E."/>
            <person name="Barry K."/>
            <person name="Grigoriev I.V."/>
            <person name="Crous P."/>
            <person name="Smith M.E."/>
        </authorList>
    </citation>
    <scope>NUCLEOTIDE SEQUENCE</scope>
    <source>
        <strain evidence="7">RSA 567</strain>
    </source>
</reference>
<accession>A0A9W8B9I6</accession>
<dbReference type="GO" id="GO:0003676">
    <property type="term" value="F:nucleic acid binding"/>
    <property type="evidence" value="ECO:0007669"/>
    <property type="project" value="InterPro"/>
</dbReference>
<dbReference type="InterPro" id="IPR052190">
    <property type="entry name" value="Euk-Arch_PrmC-MTase"/>
</dbReference>
<evidence type="ECO:0000256" key="5">
    <source>
        <dbReference type="ARBA" id="ARBA00022691"/>
    </source>
</evidence>
<dbReference type="Gene3D" id="3.40.50.150">
    <property type="entry name" value="Vaccinia Virus protein VP39"/>
    <property type="match status" value="1"/>
</dbReference>
<dbReference type="InterPro" id="IPR029063">
    <property type="entry name" value="SAM-dependent_MTases_sf"/>
</dbReference>
<proteinExistence type="inferred from homology"/>
<keyword evidence="6" id="KW-0539">Nucleus</keyword>
<dbReference type="Proteomes" id="UP001151582">
    <property type="component" value="Unassembled WGS sequence"/>
</dbReference>
<sequence length="235" mass="25674">MLSTPDLGHLTTSDYRRVYEPAEDSFLLLDALEADQVYLRDQVRPRLCIEVGSGSGVITAFLATRVLQSHKTQYLTTDINPHAILATRQTCSHNGLDSSQLTCVQTDLLDGLLGPRDSAPANCPQLDGQVDVLLFNPPYVVTPSSEVGSQGIEAAWAGGIDGREVLDRFLPLVPLLLSAHGVFYLVAIEPNRPADIIQHMDQCYGLIGHTVLKRKAGCEHLSILRFTRRSAVATE</sequence>
<evidence type="ECO:0000256" key="4">
    <source>
        <dbReference type="ARBA" id="ARBA00022679"/>
    </source>
</evidence>
<dbReference type="SUPFAM" id="SSF53335">
    <property type="entry name" value="S-adenosyl-L-methionine-dependent methyltransferases"/>
    <property type="match status" value="1"/>
</dbReference>
<comment type="subcellular location">
    <subcellularLocation>
        <location evidence="1">Nucleus</location>
    </subcellularLocation>
</comment>
<dbReference type="PANTHER" id="PTHR45875:SF1">
    <property type="entry name" value="METHYLTRANSFERASE N6AMT1"/>
    <property type="match status" value="1"/>
</dbReference>
<dbReference type="EMBL" id="JANBQB010000031">
    <property type="protein sequence ID" value="KAJ1984073.1"/>
    <property type="molecule type" value="Genomic_DNA"/>
</dbReference>
<organism evidence="7 8">
    <name type="scientific">Dimargaris verticillata</name>
    <dbReference type="NCBI Taxonomy" id="2761393"/>
    <lineage>
        <taxon>Eukaryota</taxon>
        <taxon>Fungi</taxon>
        <taxon>Fungi incertae sedis</taxon>
        <taxon>Zoopagomycota</taxon>
        <taxon>Kickxellomycotina</taxon>
        <taxon>Dimargaritomycetes</taxon>
        <taxon>Dimargaritales</taxon>
        <taxon>Dimargaritaceae</taxon>
        <taxon>Dimargaris</taxon>
    </lineage>
</organism>
<evidence type="ECO:0000256" key="1">
    <source>
        <dbReference type="ARBA" id="ARBA00004123"/>
    </source>
</evidence>
<dbReference type="GO" id="GO:0005634">
    <property type="term" value="C:nucleus"/>
    <property type="evidence" value="ECO:0007669"/>
    <property type="project" value="UniProtKB-SubCell"/>
</dbReference>
<dbReference type="GO" id="GO:0102559">
    <property type="term" value="F:peptide chain release factor N(5)-glutamine methyltransferase activity"/>
    <property type="evidence" value="ECO:0007669"/>
    <property type="project" value="UniProtKB-EC"/>
</dbReference>
<dbReference type="FunFam" id="3.40.50.150:FF:000077">
    <property type="entry name" value="HemK methyltransferase family member 2"/>
    <property type="match status" value="1"/>
</dbReference>
<keyword evidence="5" id="KW-0949">S-adenosyl-L-methionine</keyword>
<gene>
    <name evidence="7" type="primary">N6AMT1</name>
    <name evidence="7" type="ORF">H4R34_000878</name>
</gene>
<evidence type="ECO:0000256" key="6">
    <source>
        <dbReference type="ARBA" id="ARBA00023242"/>
    </source>
</evidence>
<keyword evidence="4 7" id="KW-0808">Transferase</keyword>
<dbReference type="InterPro" id="IPR002052">
    <property type="entry name" value="DNA_methylase_N6_adenine_CS"/>
</dbReference>
<comment type="similarity">
    <text evidence="2">Belongs to the eukaryotic/archaeal PrmC-related family.</text>
</comment>
<dbReference type="EC" id="2.1.1.297" evidence="7"/>
<dbReference type="GO" id="GO:0032259">
    <property type="term" value="P:methylation"/>
    <property type="evidence" value="ECO:0007669"/>
    <property type="project" value="UniProtKB-KW"/>
</dbReference>
<keyword evidence="8" id="KW-1185">Reference proteome</keyword>
<dbReference type="InterPro" id="IPR004557">
    <property type="entry name" value="PrmC-related"/>
</dbReference>
<evidence type="ECO:0000313" key="7">
    <source>
        <dbReference type="EMBL" id="KAJ1984073.1"/>
    </source>
</evidence>
<name>A0A9W8B9I6_9FUNG</name>
<dbReference type="NCBIfam" id="TIGR00537">
    <property type="entry name" value="hemK_rel_arch"/>
    <property type="match status" value="1"/>
</dbReference>
<evidence type="ECO:0000313" key="8">
    <source>
        <dbReference type="Proteomes" id="UP001151582"/>
    </source>
</evidence>